<dbReference type="SUPFAM" id="SSF48498">
    <property type="entry name" value="Tetracyclin repressor-like, C-terminal domain"/>
    <property type="match status" value="1"/>
</dbReference>
<dbReference type="AlphaFoldDB" id="A0A5B0EBM8"/>
<feature type="DNA-binding region" description="H-T-H motif" evidence="4">
    <location>
        <begin position="62"/>
        <end position="81"/>
    </location>
</feature>
<sequence length="252" mass="26652">MMTGPNARDRTEDGSAMASHDPLDVWRRPERSGVGPKPKHSRAAIVAAAIEIADKDGMAAVSIRRVAADIGAGAASLYRHLNSHDELVELMVDTVGGEYDLGPSAEPPRAQLLNLARQGRAIMHRHPWLAPLLLTRPSLGPNSLAYLERALAALVTVDMPGPAKLQTVAMLTAISSAFVQNELAQSAGPGAIDHGNKERLQHLSAAFQSGKYPHLAGALAGHLEQQSPDETFMGVIENYLAGAGLPVSVGFD</sequence>
<evidence type="ECO:0000256" key="3">
    <source>
        <dbReference type="ARBA" id="ARBA00023163"/>
    </source>
</evidence>
<gene>
    <name evidence="7" type="ORF">FQ154_11260</name>
</gene>
<dbReference type="GO" id="GO:0003700">
    <property type="term" value="F:DNA-binding transcription factor activity"/>
    <property type="evidence" value="ECO:0007669"/>
    <property type="project" value="TreeGrafter"/>
</dbReference>
<organism evidence="7 8">
    <name type="scientific">Paeniglutamicibacter gangotriensis</name>
    <dbReference type="NCBI Taxonomy" id="254787"/>
    <lineage>
        <taxon>Bacteria</taxon>
        <taxon>Bacillati</taxon>
        <taxon>Actinomycetota</taxon>
        <taxon>Actinomycetes</taxon>
        <taxon>Micrococcales</taxon>
        <taxon>Micrococcaceae</taxon>
        <taxon>Paeniglutamicibacter</taxon>
    </lineage>
</organism>
<protein>
    <submittedName>
        <fullName evidence="7">TetR/AcrR family transcriptional regulator</fullName>
    </submittedName>
</protein>
<dbReference type="Gene3D" id="1.10.10.60">
    <property type="entry name" value="Homeodomain-like"/>
    <property type="match status" value="1"/>
</dbReference>
<dbReference type="Pfam" id="PF02909">
    <property type="entry name" value="TetR_C_1"/>
    <property type="match status" value="1"/>
</dbReference>
<evidence type="ECO:0000259" key="6">
    <source>
        <dbReference type="PROSITE" id="PS50977"/>
    </source>
</evidence>
<dbReference type="InterPro" id="IPR001647">
    <property type="entry name" value="HTH_TetR"/>
</dbReference>
<dbReference type="EMBL" id="VOBL01000010">
    <property type="protein sequence ID" value="KAA0976437.1"/>
    <property type="molecule type" value="Genomic_DNA"/>
</dbReference>
<dbReference type="PANTHER" id="PTHR30055">
    <property type="entry name" value="HTH-TYPE TRANSCRIPTIONAL REGULATOR RUTR"/>
    <property type="match status" value="1"/>
</dbReference>
<dbReference type="Pfam" id="PF00440">
    <property type="entry name" value="TetR_N"/>
    <property type="match status" value="1"/>
</dbReference>
<evidence type="ECO:0000256" key="5">
    <source>
        <dbReference type="SAM" id="MobiDB-lite"/>
    </source>
</evidence>
<feature type="region of interest" description="Disordered" evidence="5">
    <location>
        <begin position="1"/>
        <end position="40"/>
    </location>
</feature>
<feature type="domain" description="HTH tetR-type" evidence="6">
    <location>
        <begin position="39"/>
        <end position="99"/>
    </location>
</feature>
<feature type="compositionally biased region" description="Basic and acidic residues" evidence="5">
    <location>
        <begin position="21"/>
        <end position="31"/>
    </location>
</feature>
<evidence type="ECO:0000256" key="2">
    <source>
        <dbReference type="ARBA" id="ARBA00023125"/>
    </source>
</evidence>
<evidence type="ECO:0000256" key="4">
    <source>
        <dbReference type="PROSITE-ProRule" id="PRU00335"/>
    </source>
</evidence>
<dbReference type="Proteomes" id="UP000323856">
    <property type="component" value="Unassembled WGS sequence"/>
</dbReference>
<dbReference type="GO" id="GO:0045892">
    <property type="term" value="P:negative regulation of DNA-templated transcription"/>
    <property type="evidence" value="ECO:0007669"/>
    <property type="project" value="InterPro"/>
</dbReference>
<dbReference type="InterPro" id="IPR004111">
    <property type="entry name" value="Repressor_TetR_C"/>
</dbReference>
<dbReference type="PROSITE" id="PS50977">
    <property type="entry name" value="HTH_TETR_2"/>
    <property type="match status" value="1"/>
</dbReference>
<dbReference type="OrthoDB" id="329481at2"/>
<evidence type="ECO:0000256" key="1">
    <source>
        <dbReference type="ARBA" id="ARBA00023015"/>
    </source>
</evidence>
<dbReference type="PANTHER" id="PTHR30055:SF151">
    <property type="entry name" value="TRANSCRIPTIONAL REGULATORY PROTEIN"/>
    <property type="match status" value="1"/>
</dbReference>
<comment type="caution">
    <text evidence="7">The sequence shown here is derived from an EMBL/GenBank/DDBJ whole genome shotgun (WGS) entry which is preliminary data.</text>
</comment>
<reference evidence="7 8" key="1">
    <citation type="submission" date="2019-07" db="EMBL/GenBank/DDBJ databases">
        <title>Analysis of the biochemical properties, biological activity and biotechnological potential of siderophores and biosurfactants produced by Antarctic psychrotolerant bacteria.</title>
        <authorList>
            <person name="Styczynski M."/>
            <person name="Krucon T."/>
            <person name="Decewicz P."/>
            <person name="Dziewit L."/>
        </authorList>
    </citation>
    <scope>NUCLEOTIDE SEQUENCE [LARGE SCALE GENOMIC DNA]</scope>
    <source>
        <strain evidence="7 8">ANT_H27</strain>
    </source>
</reference>
<dbReference type="InterPro" id="IPR036271">
    <property type="entry name" value="Tet_transcr_reg_TetR-rel_C_sf"/>
</dbReference>
<dbReference type="GO" id="GO:0000976">
    <property type="term" value="F:transcription cis-regulatory region binding"/>
    <property type="evidence" value="ECO:0007669"/>
    <property type="project" value="TreeGrafter"/>
</dbReference>
<keyword evidence="2 4" id="KW-0238">DNA-binding</keyword>
<accession>A0A5B0EBM8</accession>
<dbReference type="InterPro" id="IPR050109">
    <property type="entry name" value="HTH-type_TetR-like_transc_reg"/>
</dbReference>
<evidence type="ECO:0000313" key="7">
    <source>
        <dbReference type="EMBL" id="KAA0976437.1"/>
    </source>
</evidence>
<proteinExistence type="predicted"/>
<keyword evidence="1" id="KW-0805">Transcription regulation</keyword>
<evidence type="ECO:0000313" key="8">
    <source>
        <dbReference type="Proteomes" id="UP000323856"/>
    </source>
</evidence>
<dbReference type="SUPFAM" id="SSF46689">
    <property type="entry name" value="Homeodomain-like"/>
    <property type="match status" value="1"/>
</dbReference>
<name>A0A5B0EBM8_9MICC</name>
<dbReference type="Gene3D" id="1.10.357.10">
    <property type="entry name" value="Tetracycline Repressor, domain 2"/>
    <property type="match status" value="1"/>
</dbReference>
<dbReference type="InterPro" id="IPR009057">
    <property type="entry name" value="Homeodomain-like_sf"/>
</dbReference>
<keyword evidence="3" id="KW-0804">Transcription</keyword>